<name>A0AAV5V0T6_9BILA</name>
<proteinExistence type="predicted"/>
<sequence>SFTMIGMINLPTEGPIDFYASPKLERLNRPMALANLEKLDVSPAKNNRPPPSPATREKCRASLSLFSHRASKQPSHGYCADGRKCKDGRPINANHPSKLWEEVLMRKMVGHIQTICVSPSVSNNSHVQEEVASPVDHLTTMEKTFGRMTLLNRQTSRSEPNLCSEDKSTAA</sequence>
<protein>
    <submittedName>
        <fullName evidence="2">Uncharacterized protein</fullName>
    </submittedName>
</protein>
<evidence type="ECO:0000313" key="2">
    <source>
        <dbReference type="EMBL" id="GMT12941.1"/>
    </source>
</evidence>
<dbReference type="EMBL" id="BTSY01000002">
    <property type="protein sequence ID" value="GMT12941.1"/>
    <property type="molecule type" value="Genomic_DNA"/>
</dbReference>
<comment type="caution">
    <text evidence="2">The sequence shown here is derived from an EMBL/GenBank/DDBJ whole genome shotgun (WGS) entry which is preliminary data.</text>
</comment>
<dbReference type="AlphaFoldDB" id="A0AAV5V0T6"/>
<dbReference type="PANTHER" id="PTHR38608">
    <property type="entry name" value="PROTEIN CBG07207"/>
    <property type="match status" value="1"/>
</dbReference>
<organism evidence="2 3">
    <name type="scientific">Pristionchus fissidentatus</name>
    <dbReference type="NCBI Taxonomy" id="1538716"/>
    <lineage>
        <taxon>Eukaryota</taxon>
        <taxon>Metazoa</taxon>
        <taxon>Ecdysozoa</taxon>
        <taxon>Nematoda</taxon>
        <taxon>Chromadorea</taxon>
        <taxon>Rhabditida</taxon>
        <taxon>Rhabditina</taxon>
        <taxon>Diplogasteromorpha</taxon>
        <taxon>Diplogasteroidea</taxon>
        <taxon>Neodiplogasteridae</taxon>
        <taxon>Pristionchus</taxon>
    </lineage>
</organism>
<dbReference type="Proteomes" id="UP001432322">
    <property type="component" value="Unassembled WGS sequence"/>
</dbReference>
<keyword evidence="3" id="KW-1185">Reference proteome</keyword>
<gene>
    <name evidence="2" type="ORF">PFISCL1PPCAC_4238</name>
</gene>
<feature type="compositionally biased region" description="Polar residues" evidence="1">
    <location>
        <begin position="152"/>
        <end position="161"/>
    </location>
</feature>
<dbReference type="PANTHER" id="PTHR38608:SF4">
    <property type="entry name" value="PROTEIN CBG07207"/>
    <property type="match status" value="1"/>
</dbReference>
<feature type="non-terminal residue" evidence="2">
    <location>
        <position position="1"/>
    </location>
</feature>
<accession>A0AAV5V0T6</accession>
<feature type="region of interest" description="Disordered" evidence="1">
    <location>
        <begin position="152"/>
        <end position="171"/>
    </location>
</feature>
<reference evidence="2" key="1">
    <citation type="submission" date="2023-10" db="EMBL/GenBank/DDBJ databases">
        <title>Genome assembly of Pristionchus species.</title>
        <authorList>
            <person name="Yoshida K."/>
            <person name="Sommer R.J."/>
        </authorList>
    </citation>
    <scope>NUCLEOTIDE SEQUENCE</scope>
    <source>
        <strain evidence="2">RS5133</strain>
    </source>
</reference>
<feature type="non-terminal residue" evidence="2">
    <location>
        <position position="171"/>
    </location>
</feature>
<evidence type="ECO:0000313" key="3">
    <source>
        <dbReference type="Proteomes" id="UP001432322"/>
    </source>
</evidence>
<evidence type="ECO:0000256" key="1">
    <source>
        <dbReference type="SAM" id="MobiDB-lite"/>
    </source>
</evidence>